<comment type="caution">
    <text evidence="1">The sequence shown here is derived from an EMBL/GenBank/DDBJ whole genome shotgun (WGS) entry which is preliminary data.</text>
</comment>
<dbReference type="EMBL" id="JBAWTH010000178">
    <property type="protein sequence ID" value="KAL2273606.1"/>
    <property type="molecule type" value="Genomic_DNA"/>
</dbReference>
<organism evidence="1 2">
    <name type="scientific">Diaporthe vaccinii</name>
    <dbReference type="NCBI Taxonomy" id="105482"/>
    <lineage>
        <taxon>Eukaryota</taxon>
        <taxon>Fungi</taxon>
        <taxon>Dikarya</taxon>
        <taxon>Ascomycota</taxon>
        <taxon>Pezizomycotina</taxon>
        <taxon>Sordariomycetes</taxon>
        <taxon>Sordariomycetidae</taxon>
        <taxon>Diaporthales</taxon>
        <taxon>Diaporthaceae</taxon>
        <taxon>Diaporthe</taxon>
        <taxon>Diaporthe eres species complex</taxon>
    </lineage>
</organism>
<proteinExistence type="predicted"/>
<evidence type="ECO:0000313" key="2">
    <source>
        <dbReference type="Proteomes" id="UP001600888"/>
    </source>
</evidence>
<accession>A0ABR4DUC6</accession>
<evidence type="ECO:0008006" key="3">
    <source>
        <dbReference type="Google" id="ProtNLM"/>
    </source>
</evidence>
<dbReference type="Proteomes" id="UP001600888">
    <property type="component" value="Unassembled WGS sequence"/>
</dbReference>
<evidence type="ECO:0000313" key="1">
    <source>
        <dbReference type="EMBL" id="KAL2273606.1"/>
    </source>
</evidence>
<sequence>MAAPATTIRGPFHEIASRDVDPEIARQLNSELQDGTYPTTEALVPLGLRYLKILGAGTQGTAVLFEMDADDGMTRKIVAKYDTGEDQNGADEGLAWEKEWMRVSESEEDMQKHGTIDRLLRKISTSETKIMVSLITQNWYDRPPIGTTQTISGLRENDFEVLTYGGFVLDEAFDHYDKGLRMTIARIMAHSPGKRPQMLELQEILMKAVRRDYDQDDRTSIAELLESPPPPP</sequence>
<protein>
    <recommendedName>
        <fullName evidence="3">Protein kinase domain-containing protein</fullName>
    </recommendedName>
</protein>
<name>A0ABR4DUC6_9PEZI</name>
<gene>
    <name evidence="1" type="ORF">FJTKL_04202</name>
</gene>
<keyword evidence="2" id="KW-1185">Reference proteome</keyword>
<reference evidence="1 2" key="1">
    <citation type="submission" date="2024-03" db="EMBL/GenBank/DDBJ databases">
        <title>A high-quality draft genome sequence of Diaporthe vaccinii, a causative agent of upright dieback and viscid rot disease in cranberry plants.</title>
        <authorList>
            <person name="Sarrasin M."/>
            <person name="Lang B.F."/>
            <person name="Burger G."/>
        </authorList>
    </citation>
    <scope>NUCLEOTIDE SEQUENCE [LARGE SCALE GENOMIC DNA]</scope>
    <source>
        <strain evidence="1 2">IS7</strain>
    </source>
</reference>